<dbReference type="EMBL" id="JAWHQM010000002">
    <property type="protein sequence ID" value="KAK5625641.1"/>
    <property type="molecule type" value="Genomic_DNA"/>
</dbReference>
<organism evidence="1 2">
    <name type="scientific">Xylaria bambusicola</name>
    <dbReference type="NCBI Taxonomy" id="326684"/>
    <lineage>
        <taxon>Eukaryota</taxon>
        <taxon>Fungi</taxon>
        <taxon>Dikarya</taxon>
        <taxon>Ascomycota</taxon>
        <taxon>Pezizomycotina</taxon>
        <taxon>Sordariomycetes</taxon>
        <taxon>Xylariomycetidae</taxon>
        <taxon>Xylariales</taxon>
        <taxon>Xylariaceae</taxon>
        <taxon>Xylaria</taxon>
    </lineage>
</organism>
<dbReference type="InterPro" id="IPR029063">
    <property type="entry name" value="SAM-dependent_MTases_sf"/>
</dbReference>
<proteinExistence type="predicted"/>
<name>A0AAN7Z634_9PEZI</name>
<dbReference type="SUPFAM" id="SSF53335">
    <property type="entry name" value="S-adenosyl-L-methionine-dependent methyltransferases"/>
    <property type="match status" value="1"/>
</dbReference>
<gene>
    <name evidence="1" type="ORF">RRF57_001357</name>
</gene>
<dbReference type="Gene3D" id="3.40.50.150">
    <property type="entry name" value="Vaccinia Virus protein VP39"/>
    <property type="match status" value="1"/>
</dbReference>
<dbReference type="AlphaFoldDB" id="A0AAN7Z634"/>
<accession>A0AAN7Z634</accession>
<comment type="caution">
    <text evidence="1">The sequence shown here is derived from an EMBL/GenBank/DDBJ whole genome shotgun (WGS) entry which is preliminary data.</text>
</comment>
<reference evidence="1 2" key="1">
    <citation type="submission" date="2023-10" db="EMBL/GenBank/DDBJ databases">
        <title>Draft genome sequence of Xylaria bambusicola isolate GMP-LS, the root and basal stem rot pathogen of sugarcane in Indonesia.</title>
        <authorList>
            <person name="Selvaraj P."/>
            <person name="Muralishankar V."/>
            <person name="Muruganantham S."/>
            <person name="Sp S."/>
            <person name="Haryani S."/>
            <person name="Lau K.J.X."/>
            <person name="Naqvi N.I."/>
        </authorList>
    </citation>
    <scope>NUCLEOTIDE SEQUENCE [LARGE SCALE GENOMIC DNA]</scope>
    <source>
        <strain evidence="1">GMP-LS</strain>
    </source>
</reference>
<evidence type="ECO:0000313" key="2">
    <source>
        <dbReference type="Proteomes" id="UP001305414"/>
    </source>
</evidence>
<protein>
    <submittedName>
        <fullName evidence="1">Uncharacterized protein</fullName>
    </submittedName>
</protein>
<evidence type="ECO:0000313" key="1">
    <source>
        <dbReference type="EMBL" id="KAK5625641.1"/>
    </source>
</evidence>
<sequence length="88" mass="9757">MAPDSILLVDEMILPETKVNAVACSVDMSMLAAFASMERTEAQWRDIFLREGLDLVKTYLYNPLTYEGVLDVRLAPIDTTSSSINNAT</sequence>
<dbReference type="Proteomes" id="UP001305414">
    <property type="component" value="Unassembled WGS sequence"/>
</dbReference>
<keyword evidence="2" id="KW-1185">Reference proteome</keyword>